<organism evidence="1 2">
    <name type="scientific">Myceligenerans crystallogenes</name>
    <dbReference type="NCBI Taxonomy" id="316335"/>
    <lineage>
        <taxon>Bacteria</taxon>
        <taxon>Bacillati</taxon>
        <taxon>Actinomycetota</taxon>
        <taxon>Actinomycetes</taxon>
        <taxon>Micrococcales</taxon>
        <taxon>Promicromonosporaceae</taxon>
        <taxon>Myceligenerans</taxon>
    </lineage>
</organism>
<dbReference type="Gene3D" id="1.10.3100.10">
    <property type="entry name" value="Putative cytoplasmic protein"/>
    <property type="match status" value="1"/>
</dbReference>
<comment type="caution">
    <text evidence="1">The sequence shown here is derived from an EMBL/GenBank/DDBJ whole genome shotgun (WGS) entry which is preliminary data.</text>
</comment>
<sequence>MTGDISQDGRPTESQRMTGSELQLARLYLGMSRPDLARVLSCREDTVRRWEIGKDPVSFRVRDTLTAAENAADEAVEKLVAALQGMSAPRVVLDEEHERQRRDWPGHAVYGPGWWRAVVGRAARQVPGTRIGTKAEFQRIDTAEH</sequence>
<dbReference type="SUPFAM" id="SSF47413">
    <property type="entry name" value="lambda repressor-like DNA-binding domains"/>
    <property type="match status" value="1"/>
</dbReference>
<protein>
    <recommendedName>
        <fullName evidence="3">Helix-turn-helix domain-containing protein</fullName>
    </recommendedName>
</protein>
<reference evidence="2" key="1">
    <citation type="journal article" date="2019" name="Int. J. Syst. Evol. Microbiol.">
        <title>The Global Catalogue of Microorganisms (GCM) 10K type strain sequencing project: providing services to taxonomists for standard genome sequencing and annotation.</title>
        <authorList>
            <consortium name="The Broad Institute Genomics Platform"/>
            <consortium name="The Broad Institute Genome Sequencing Center for Infectious Disease"/>
            <person name="Wu L."/>
            <person name="Ma J."/>
        </authorList>
    </citation>
    <scope>NUCLEOTIDE SEQUENCE [LARGE SCALE GENOMIC DNA]</scope>
    <source>
        <strain evidence="2">JCM 14326</strain>
    </source>
</reference>
<gene>
    <name evidence="1" type="ORF">GCM10009751_37230</name>
</gene>
<accession>A0ABP4ZYP1</accession>
<evidence type="ECO:0008006" key="3">
    <source>
        <dbReference type="Google" id="ProtNLM"/>
    </source>
</evidence>
<dbReference type="CDD" id="cd00093">
    <property type="entry name" value="HTH_XRE"/>
    <property type="match status" value="1"/>
</dbReference>
<dbReference type="EMBL" id="BAAANL010000009">
    <property type="protein sequence ID" value="GAA1874249.1"/>
    <property type="molecule type" value="Genomic_DNA"/>
</dbReference>
<dbReference type="InterPro" id="IPR010982">
    <property type="entry name" value="Lambda_DNA-bd_dom_sf"/>
</dbReference>
<dbReference type="Proteomes" id="UP001501094">
    <property type="component" value="Unassembled WGS sequence"/>
</dbReference>
<dbReference type="InterPro" id="IPR001387">
    <property type="entry name" value="Cro/C1-type_HTH"/>
</dbReference>
<evidence type="ECO:0000313" key="2">
    <source>
        <dbReference type="Proteomes" id="UP001501094"/>
    </source>
</evidence>
<evidence type="ECO:0000313" key="1">
    <source>
        <dbReference type="EMBL" id="GAA1874249.1"/>
    </source>
</evidence>
<dbReference type="InterPro" id="IPR027910">
    <property type="entry name" value="YdiL_sf"/>
</dbReference>
<dbReference type="RefSeq" id="WP_344105929.1">
    <property type="nucleotide sequence ID" value="NZ_BAAANL010000009.1"/>
</dbReference>
<name>A0ABP4ZYP1_9MICO</name>
<proteinExistence type="predicted"/>
<keyword evidence="2" id="KW-1185">Reference proteome</keyword>